<evidence type="ECO:0008006" key="3">
    <source>
        <dbReference type="Google" id="ProtNLM"/>
    </source>
</evidence>
<proteinExistence type="predicted"/>
<dbReference type="SUPFAM" id="SSF52833">
    <property type="entry name" value="Thioredoxin-like"/>
    <property type="match status" value="1"/>
</dbReference>
<dbReference type="Pfam" id="PF05988">
    <property type="entry name" value="DUF899"/>
    <property type="match status" value="1"/>
</dbReference>
<dbReference type="AlphaFoldDB" id="A0A8H8BWG5"/>
<dbReference type="Proteomes" id="UP000664132">
    <property type="component" value="Unassembled WGS sequence"/>
</dbReference>
<dbReference type="Gene3D" id="3.40.30.10">
    <property type="entry name" value="Glutaredoxin"/>
    <property type="match status" value="1"/>
</dbReference>
<organism evidence="1 2">
    <name type="scientific">Cadophora malorum</name>
    <dbReference type="NCBI Taxonomy" id="108018"/>
    <lineage>
        <taxon>Eukaryota</taxon>
        <taxon>Fungi</taxon>
        <taxon>Dikarya</taxon>
        <taxon>Ascomycota</taxon>
        <taxon>Pezizomycotina</taxon>
        <taxon>Leotiomycetes</taxon>
        <taxon>Helotiales</taxon>
        <taxon>Ploettnerulaceae</taxon>
        <taxon>Cadophora</taxon>
    </lineage>
</organism>
<dbReference type="InterPro" id="IPR036249">
    <property type="entry name" value="Thioredoxin-like_sf"/>
</dbReference>
<evidence type="ECO:0000313" key="1">
    <source>
        <dbReference type="EMBL" id="KAG4426249.1"/>
    </source>
</evidence>
<protein>
    <recommendedName>
        <fullName evidence="3">DUF899-domain-containing protein</fullName>
    </recommendedName>
</protein>
<name>A0A8H8BWG5_9HELO</name>
<reference evidence="1" key="1">
    <citation type="submission" date="2021-02" db="EMBL/GenBank/DDBJ databases">
        <title>Genome sequence Cadophora malorum strain M34.</title>
        <authorList>
            <person name="Stefanovic E."/>
            <person name="Vu D."/>
            <person name="Scully C."/>
            <person name="Dijksterhuis J."/>
            <person name="Roader J."/>
            <person name="Houbraken J."/>
        </authorList>
    </citation>
    <scope>NUCLEOTIDE SEQUENCE</scope>
    <source>
        <strain evidence="1">M34</strain>
    </source>
</reference>
<keyword evidence="2" id="KW-1185">Reference proteome</keyword>
<dbReference type="EMBL" id="JAFJYH010000004">
    <property type="protein sequence ID" value="KAG4426249.1"/>
    <property type="molecule type" value="Genomic_DNA"/>
</dbReference>
<accession>A0A8H8BWG5</accession>
<dbReference type="InterPro" id="IPR010296">
    <property type="entry name" value="DUF899_thioredox"/>
</dbReference>
<dbReference type="OrthoDB" id="3503208at2759"/>
<comment type="caution">
    <text evidence="1">The sequence shown here is derived from an EMBL/GenBank/DDBJ whole genome shotgun (WGS) entry which is preliminary data.</text>
</comment>
<sequence>MPGKVVSREEWLKARKELLEKEKAATRAAAEFKAQLQNDFPMVKLDKEYTFEGPEGKATLSELFGGRKQLVVYHFMLAPGQESACEGCCFMADNFPSSLEHLNSRDTTLVVVSRAPIEIIEKFKKRMGWNFPWYSSFRSDFNYDFHVSLDESIAPVEYNYKRSLDPEEGERPGLSVFFKESKDIFHSYSTYSRGLDPILSTYALLDLTPLGRQDTKMNQWKCHDEYTEEDTRGTAQ</sequence>
<gene>
    <name evidence="1" type="ORF">IFR04_000715</name>
</gene>
<evidence type="ECO:0000313" key="2">
    <source>
        <dbReference type="Proteomes" id="UP000664132"/>
    </source>
</evidence>